<dbReference type="PANTHER" id="PTHR45453:SF2">
    <property type="entry name" value="HISTIDINE KINASE"/>
    <property type="match status" value="1"/>
</dbReference>
<dbReference type="PANTHER" id="PTHR45453">
    <property type="entry name" value="PHOSPHATE REGULON SENSOR PROTEIN PHOR"/>
    <property type="match status" value="1"/>
</dbReference>
<keyword evidence="7 14" id="KW-0418">Kinase</keyword>
<comment type="subcellular location">
    <subcellularLocation>
        <location evidence="2">Cell membrane</location>
        <topology evidence="2">Multi-pass membrane protein</topology>
    </subcellularLocation>
</comment>
<dbReference type="InterPro" id="IPR050351">
    <property type="entry name" value="BphY/WalK/GraS-like"/>
</dbReference>
<feature type="transmembrane region" description="Helical" evidence="12">
    <location>
        <begin position="42"/>
        <end position="63"/>
    </location>
</feature>
<dbReference type="InterPro" id="IPR036890">
    <property type="entry name" value="HATPase_C_sf"/>
</dbReference>
<proteinExistence type="predicted"/>
<name>A0ABZ2ES12_9FIRM</name>
<gene>
    <name evidence="14" type="primary">graS_1</name>
    <name evidence="14" type="ORF">TEGL_06400</name>
</gene>
<keyword evidence="11" id="KW-0175">Coiled coil</keyword>
<organism evidence="14 15">
    <name type="scientific">Terrisporobacter glycolicus ATCC 14880 = DSM 1288</name>
    <dbReference type="NCBI Taxonomy" id="1121315"/>
    <lineage>
        <taxon>Bacteria</taxon>
        <taxon>Bacillati</taxon>
        <taxon>Bacillota</taxon>
        <taxon>Clostridia</taxon>
        <taxon>Peptostreptococcales</taxon>
        <taxon>Peptostreptococcaceae</taxon>
        <taxon>Terrisporobacter</taxon>
    </lineage>
</organism>
<evidence type="ECO:0000256" key="9">
    <source>
        <dbReference type="ARBA" id="ARBA00023012"/>
    </source>
</evidence>
<keyword evidence="9" id="KW-0902">Two-component regulatory system</keyword>
<feature type="coiled-coil region" evidence="11">
    <location>
        <begin position="60"/>
        <end position="117"/>
    </location>
</feature>
<accession>A0ABZ2ES12</accession>
<evidence type="ECO:0000256" key="3">
    <source>
        <dbReference type="ARBA" id="ARBA00012438"/>
    </source>
</evidence>
<dbReference type="PROSITE" id="PS50109">
    <property type="entry name" value="HIS_KIN"/>
    <property type="match status" value="1"/>
</dbReference>
<dbReference type="SUPFAM" id="SSF55874">
    <property type="entry name" value="ATPase domain of HSP90 chaperone/DNA topoisomerase II/histidine kinase"/>
    <property type="match status" value="1"/>
</dbReference>
<dbReference type="InterPro" id="IPR003594">
    <property type="entry name" value="HATPase_dom"/>
</dbReference>
<evidence type="ECO:0000313" key="15">
    <source>
        <dbReference type="Proteomes" id="UP001348492"/>
    </source>
</evidence>
<keyword evidence="15" id="KW-1185">Reference proteome</keyword>
<dbReference type="Proteomes" id="UP001348492">
    <property type="component" value="Chromosome"/>
</dbReference>
<keyword evidence="6 12" id="KW-0812">Transmembrane</keyword>
<dbReference type="RefSeq" id="WP_018592357.1">
    <property type="nucleotide sequence ID" value="NZ_CP117523.1"/>
</dbReference>
<keyword evidence="4" id="KW-1003">Cell membrane</keyword>
<dbReference type="CDD" id="cd00082">
    <property type="entry name" value="HisKA"/>
    <property type="match status" value="1"/>
</dbReference>
<evidence type="ECO:0000256" key="4">
    <source>
        <dbReference type="ARBA" id="ARBA00022475"/>
    </source>
</evidence>
<evidence type="ECO:0000256" key="12">
    <source>
        <dbReference type="SAM" id="Phobius"/>
    </source>
</evidence>
<dbReference type="Gene3D" id="3.30.565.10">
    <property type="entry name" value="Histidine kinase-like ATPase, C-terminal domain"/>
    <property type="match status" value="1"/>
</dbReference>
<dbReference type="InterPro" id="IPR005467">
    <property type="entry name" value="His_kinase_dom"/>
</dbReference>
<feature type="domain" description="Histidine kinase" evidence="13">
    <location>
        <begin position="120"/>
        <end position="330"/>
    </location>
</feature>
<sequence>MSLIKYLREVKIFLILIILIMLIVDVTMLLDPNLSNSMDTLIYIDILSILSVVIFIFIGYGNYKKKIKKLINSIHNIREEHDDLERDYIYKNVKHLIEENEKEVDSLRNELEDINDYMTNWIHEVKIPISVLQIIGKRVNEIDNRRELSKQINSEVSRIDKLVEQAMYSSRAGNYNSDFIINEVNLDQVVKEVIKKNKYQFIYNKIDLNVNQLNKTVLTDKKWITHIIELIIDNAIKYSHMGGKIEIYLKENKKACELHIKDHGMGIVPQDIERIFDKGFTGENGRKKTKSTGMGLYISKKILNKLSHDINVISTPNEFCDIYITFYNLSDYFNVT</sequence>
<evidence type="ECO:0000256" key="6">
    <source>
        <dbReference type="ARBA" id="ARBA00022692"/>
    </source>
</evidence>
<keyword evidence="8 12" id="KW-1133">Transmembrane helix</keyword>
<protein>
    <recommendedName>
        <fullName evidence="3">histidine kinase</fullName>
        <ecNumber evidence="3">2.7.13.3</ecNumber>
    </recommendedName>
</protein>
<evidence type="ECO:0000256" key="11">
    <source>
        <dbReference type="SAM" id="Coils"/>
    </source>
</evidence>
<dbReference type="GO" id="GO:0004673">
    <property type="term" value="F:protein histidine kinase activity"/>
    <property type="evidence" value="ECO:0007669"/>
    <property type="project" value="UniProtKB-EC"/>
</dbReference>
<keyword evidence="5 14" id="KW-0808">Transferase</keyword>
<dbReference type="EC" id="2.7.13.3" evidence="3"/>
<reference evidence="14 15" key="1">
    <citation type="journal article" date="2023" name="PLoS ONE">
        <title>Genome-based metabolic and phylogenomic analysis of three Terrisporobacter species.</title>
        <authorList>
            <person name="Boer T."/>
            <person name="Bengelsdorf F.R."/>
            <person name="Bomeke M."/>
            <person name="Daniel R."/>
            <person name="Poehlein A."/>
        </authorList>
    </citation>
    <scope>NUCLEOTIDE SEQUENCE [LARGE SCALE GENOMIC DNA]</scope>
    <source>
        <strain evidence="14 15">DSM 1288</strain>
    </source>
</reference>
<evidence type="ECO:0000256" key="7">
    <source>
        <dbReference type="ARBA" id="ARBA00022777"/>
    </source>
</evidence>
<feature type="transmembrane region" description="Helical" evidence="12">
    <location>
        <begin position="12"/>
        <end position="30"/>
    </location>
</feature>
<dbReference type="InterPro" id="IPR003661">
    <property type="entry name" value="HisK_dim/P_dom"/>
</dbReference>
<dbReference type="EMBL" id="CP117523">
    <property type="protein sequence ID" value="WWD82265.1"/>
    <property type="molecule type" value="Genomic_DNA"/>
</dbReference>
<dbReference type="Pfam" id="PF02518">
    <property type="entry name" value="HATPase_c"/>
    <property type="match status" value="1"/>
</dbReference>
<evidence type="ECO:0000256" key="8">
    <source>
        <dbReference type="ARBA" id="ARBA00022989"/>
    </source>
</evidence>
<dbReference type="SMART" id="SM00387">
    <property type="entry name" value="HATPase_c"/>
    <property type="match status" value="1"/>
</dbReference>
<evidence type="ECO:0000256" key="5">
    <source>
        <dbReference type="ARBA" id="ARBA00022679"/>
    </source>
</evidence>
<evidence type="ECO:0000256" key="1">
    <source>
        <dbReference type="ARBA" id="ARBA00000085"/>
    </source>
</evidence>
<evidence type="ECO:0000313" key="14">
    <source>
        <dbReference type="EMBL" id="WWD82265.1"/>
    </source>
</evidence>
<evidence type="ECO:0000259" key="13">
    <source>
        <dbReference type="PROSITE" id="PS50109"/>
    </source>
</evidence>
<evidence type="ECO:0000256" key="2">
    <source>
        <dbReference type="ARBA" id="ARBA00004651"/>
    </source>
</evidence>
<keyword evidence="10 12" id="KW-0472">Membrane</keyword>
<evidence type="ECO:0000256" key="10">
    <source>
        <dbReference type="ARBA" id="ARBA00023136"/>
    </source>
</evidence>
<comment type="catalytic activity">
    <reaction evidence="1">
        <text>ATP + protein L-histidine = ADP + protein N-phospho-L-histidine.</text>
        <dbReference type="EC" id="2.7.13.3"/>
    </reaction>
</comment>